<evidence type="ECO:0000256" key="1">
    <source>
        <dbReference type="SAM" id="MobiDB-lite"/>
    </source>
</evidence>
<protein>
    <submittedName>
        <fullName evidence="3">Uncharacterized protein</fullName>
    </submittedName>
</protein>
<keyword evidence="2" id="KW-0472">Membrane</keyword>
<feature type="transmembrane region" description="Helical" evidence="2">
    <location>
        <begin position="64"/>
        <end position="92"/>
    </location>
</feature>
<keyword evidence="4" id="KW-1185">Reference proteome</keyword>
<feature type="region of interest" description="Disordered" evidence="1">
    <location>
        <begin position="352"/>
        <end position="381"/>
    </location>
</feature>
<evidence type="ECO:0000256" key="2">
    <source>
        <dbReference type="SAM" id="Phobius"/>
    </source>
</evidence>
<feature type="transmembrane region" description="Helical" evidence="2">
    <location>
        <begin position="208"/>
        <end position="234"/>
    </location>
</feature>
<keyword evidence="2" id="KW-0812">Transmembrane</keyword>
<dbReference type="OrthoDB" id="3357408at2759"/>
<feature type="transmembrane region" description="Helical" evidence="2">
    <location>
        <begin position="255"/>
        <end position="276"/>
    </location>
</feature>
<feature type="transmembrane region" description="Helical" evidence="2">
    <location>
        <begin position="166"/>
        <end position="188"/>
    </location>
</feature>
<evidence type="ECO:0000313" key="3">
    <source>
        <dbReference type="EMBL" id="ESK91516.1"/>
    </source>
</evidence>
<dbReference type="HOGENOM" id="CLU_061005_0_0_1"/>
<dbReference type="AlphaFoldDB" id="V2XF96"/>
<organism evidence="3 4">
    <name type="scientific">Moniliophthora roreri (strain MCA 2997)</name>
    <name type="common">Cocoa frosty pod rot fungus</name>
    <name type="synonym">Crinipellis roreri</name>
    <dbReference type="NCBI Taxonomy" id="1381753"/>
    <lineage>
        <taxon>Eukaryota</taxon>
        <taxon>Fungi</taxon>
        <taxon>Dikarya</taxon>
        <taxon>Basidiomycota</taxon>
        <taxon>Agaricomycotina</taxon>
        <taxon>Agaricomycetes</taxon>
        <taxon>Agaricomycetidae</taxon>
        <taxon>Agaricales</taxon>
        <taxon>Marasmiineae</taxon>
        <taxon>Marasmiaceae</taxon>
        <taxon>Moniliophthora</taxon>
    </lineage>
</organism>
<dbReference type="KEGG" id="mrr:Moror_2648"/>
<feature type="transmembrane region" description="Helical" evidence="2">
    <location>
        <begin position="35"/>
        <end position="52"/>
    </location>
</feature>
<gene>
    <name evidence="3" type="ORF">Moror_2648</name>
</gene>
<reference evidence="3 4" key="1">
    <citation type="journal article" date="2014" name="BMC Genomics">
        <title>Genome and secretome analysis of the hemibiotrophic fungal pathogen, Moniliophthora roreri, which causes frosty pod rot disease of cacao: mechanisms of the biotrophic and necrotrophic phases.</title>
        <authorList>
            <person name="Meinhardt L.W."/>
            <person name="Costa G.G.L."/>
            <person name="Thomazella D.P.T."/>
            <person name="Teixeira P.J.P.L."/>
            <person name="Carazzolle M.F."/>
            <person name="Schuster S.C."/>
            <person name="Carlson J.E."/>
            <person name="Guiltinan M.J."/>
            <person name="Mieczkowski P."/>
            <person name="Farmer A."/>
            <person name="Ramaraj T."/>
            <person name="Crozier J."/>
            <person name="Davis R.E."/>
            <person name="Shao J."/>
            <person name="Melnick R.L."/>
            <person name="Pereira G.A.G."/>
            <person name="Bailey B.A."/>
        </authorList>
    </citation>
    <scope>NUCLEOTIDE SEQUENCE [LARGE SCALE GENOMIC DNA]</scope>
    <source>
        <strain evidence="3 4">MCA 2997</strain>
    </source>
</reference>
<feature type="transmembrane region" description="Helical" evidence="2">
    <location>
        <begin position="7"/>
        <end position="29"/>
    </location>
</feature>
<evidence type="ECO:0000313" key="4">
    <source>
        <dbReference type="Proteomes" id="UP000017559"/>
    </source>
</evidence>
<comment type="caution">
    <text evidence="3">The sequence shown here is derived from an EMBL/GenBank/DDBJ whole genome shotgun (WGS) entry which is preliminary data.</text>
</comment>
<feature type="transmembrane region" description="Helical" evidence="2">
    <location>
        <begin position="288"/>
        <end position="308"/>
    </location>
</feature>
<feature type="transmembrane region" description="Helical" evidence="2">
    <location>
        <begin position="135"/>
        <end position="154"/>
    </location>
</feature>
<accession>V2XF96</accession>
<sequence length="381" mass="41236">MASTPFVVIFFTGWVRYDFISVGLLLTSAYSQSQILLYGCNIVLYGTSIFLLHQRRGLNRTTAFQFISATILFALATMLAVVTTALIVGQLLQISNLTQLAMQSSNATASSDNPQTPPPSGTSLTGGIDLRACNIITYVGLQLIDFTAFFILVHRCYMIYNRSWKILVAPLIIILADIGVYSAALPVFTKLSFGNIESVPSTDNRKMMMFSTAVIVLNTIANSMLTLLIAGKIWSIRRRMHQLVGRGAPSIHRKYDTLISMTLESGLIIPMALVAINVCIHTGNTVGSGLLAACVPQIIAFAPLLIMVRAGLGLTVEANHVTLQTGTEIELQRSVSRPLHVSVTVSQTKSVASSGKKGIDTIDEPDPDVGRNAEPREGYAL</sequence>
<keyword evidence="2" id="KW-1133">Transmembrane helix</keyword>
<name>V2XF96_MONRO</name>
<proteinExistence type="predicted"/>
<dbReference type="EMBL" id="AWSO01000343">
    <property type="protein sequence ID" value="ESK91516.1"/>
    <property type="molecule type" value="Genomic_DNA"/>
</dbReference>
<dbReference type="Proteomes" id="UP000017559">
    <property type="component" value="Unassembled WGS sequence"/>
</dbReference>
<feature type="compositionally biased region" description="Basic and acidic residues" evidence="1">
    <location>
        <begin position="368"/>
        <end position="381"/>
    </location>
</feature>